<sequence length="291" mass="33626">MLDECLYVEDFITGADNVEIALKLYQRAKEIMSSANGAQTHESEPQVMNENDDVMEYVVQNTITDPDCKVSTLLDLNRYSGLNRVLRITAWIQRFVHKARTQEKRNGQLCTEEIQQAEHYWIKQTSQRKWTVLKNTDVDRRSKIISLKPFLDECGLLRVGGRLQETNWSFTQKHPYILPGNDVFSELLIRKAHEDVMHSGLQATLNQLRETYWILKSRQMTQELCQIRARIKAVQQVSAPLPKDHINEAQAFDISGVDFAGPVYVKPDNNKAIHCFIHMHCNPSCAFRTCF</sequence>
<dbReference type="Proteomes" id="UP001174136">
    <property type="component" value="Unassembled WGS sequence"/>
</dbReference>
<evidence type="ECO:0000313" key="2">
    <source>
        <dbReference type="EMBL" id="KAK0140715.1"/>
    </source>
</evidence>
<accession>A0AA47MIE3</accession>
<dbReference type="AlphaFoldDB" id="A0AA47MIE3"/>
<reference evidence="2" key="1">
    <citation type="journal article" date="2023" name="Front. Mar. Sci.">
        <title>A new Merluccius polli reference genome to investigate the effects of global change in West African waters.</title>
        <authorList>
            <person name="Mateo J.L."/>
            <person name="Blanco-Fernandez C."/>
            <person name="Garcia-Vazquez E."/>
            <person name="Machado-Schiaffino G."/>
        </authorList>
    </citation>
    <scope>NUCLEOTIDE SEQUENCE</scope>
    <source>
        <strain evidence="2">C29</strain>
        <tissue evidence="2">Fin</tissue>
    </source>
</reference>
<evidence type="ECO:0000259" key="1">
    <source>
        <dbReference type="Pfam" id="PF17921"/>
    </source>
</evidence>
<dbReference type="InterPro" id="IPR041588">
    <property type="entry name" value="Integrase_H2C2"/>
</dbReference>
<keyword evidence="3" id="KW-1185">Reference proteome</keyword>
<gene>
    <name evidence="2" type="ORF">N1851_022297</name>
</gene>
<name>A0AA47MIE3_MERPO</name>
<dbReference type="PANTHER" id="PTHR47331">
    <property type="entry name" value="PHD-TYPE DOMAIN-CONTAINING PROTEIN"/>
    <property type="match status" value="1"/>
</dbReference>
<organism evidence="2 3">
    <name type="scientific">Merluccius polli</name>
    <name type="common">Benguela hake</name>
    <name type="synonym">Merluccius cadenati</name>
    <dbReference type="NCBI Taxonomy" id="89951"/>
    <lineage>
        <taxon>Eukaryota</taxon>
        <taxon>Metazoa</taxon>
        <taxon>Chordata</taxon>
        <taxon>Craniata</taxon>
        <taxon>Vertebrata</taxon>
        <taxon>Euteleostomi</taxon>
        <taxon>Actinopterygii</taxon>
        <taxon>Neopterygii</taxon>
        <taxon>Teleostei</taxon>
        <taxon>Neoteleostei</taxon>
        <taxon>Acanthomorphata</taxon>
        <taxon>Zeiogadaria</taxon>
        <taxon>Gadariae</taxon>
        <taxon>Gadiformes</taxon>
        <taxon>Gadoidei</taxon>
        <taxon>Merlucciidae</taxon>
        <taxon>Merluccius</taxon>
    </lineage>
</organism>
<dbReference type="PANTHER" id="PTHR47331:SF1">
    <property type="entry name" value="GAG-LIKE PROTEIN"/>
    <property type="match status" value="1"/>
</dbReference>
<proteinExistence type="predicted"/>
<comment type="caution">
    <text evidence="2">The sequence shown here is derived from an EMBL/GenBank/DDBJ whole genome shotgun (WGS) entry which is preliminary data.</text>
</comment>
<evidence type="ECO:0000313" key="3">
    <source>
        <dbReference type="Proteomes" id="UP001174136"/>
    </source>
</evidence>
<dbReference type="Pfam" id="PF17921">
    <property type="entry name" value="Integrase_H2C2"/>
    <property type="match status" value="1"/>
</dbReference>
<feature type="domain" description="Integrase zinc-binding" evidence="1">
    <location>
        <begin position="186"/>
        <end position="226"/>
    </location>
</feature>
<protein>
    <recommendedName>
        <fullName evidence="1">Integrase zinc-binding domain-containing protein</fullName>
    </recommendedName>
</protein>
<dbReference type="EMBL" id="JAOPHQ010004029">
    <property type="protein sequence ID" value="KAK0140715.1"/>
    <property type="molecule type" value="Genomic_DNA"/>
</dbReference>